<evidence type="ECO:0000313" key="6">
    <source>
        <dbReference type="EMBL" id="CAK5274743.1"/>
    </source>
</evidence>
<dbReference type="InterPro" id="IPR002921">
    <property type="entry name" value="Fungal_lipase-type"/>
</dbReference>
<evidence type="ECO:0000256" key="2">
    <source>
        <dbReference type="ARBA" id="ARBA00043996"/>
    </source>
</evidence>
<dbReference type="PANTHER" id="PTHR45856:SF25">
    <property type="entry name" value="FUNGAL LIPASE-LIKE DOMAIN-CONTAINING PROTEIN"/>
    <property type="match status" value="1"/>
</dbReference>
<dbReference type="InterPro" id="IPR029058">
    <property type="entry name" value="AB_hydrolase_fold"/>
</dbReference>
<protein>
    <recommendedName>
        <fullName evidence="5">Fungal lipase-type domain-containing protein</fullName>
    </recommendedName>
</protein>
<comment type="catalytic activity">
    <reaction evidence="4">
        <text>a monoacylglycerol + H2O = glycerol + a fatty acid + H(+)</text>
        <dbReference type="Rhea" id="RHEA:15245"/>
        <dbReference type="ChEBI" id="CHEBI:15377"/>
        <dbReference type="ChEBI" id="CHEBI:15378"/>
        <dbReference type="ChEBI" id="CHEBI:17408"/>
        <dbReference type="ChEBI" id="CHEBI:17754"/>
        <dbReference type="ChEBI" id="CHEBI:28868"/>
    </reaction>
</comment>
<evidence type="ECO:0000256" key="4">
    <source>
        <dbReference type="ARBA" id="ARBA00048461"/>
    </source>
</evidence>
<comment type="catalytic activity">
    <reaction evidence="3">
        <text>a diacylglycerol + H2O = a monoacylglycerol + a fatty acid + H(+)</text>
        <dbReference type="Rhea" id="RHEA:32731"/>
        <dbReference type="ChEBI" id="CHEBI:15377"/>
        <dbReference type="ChEBI" id="CHEBI:15378"/>
        <dbReference type="ChEBI" id="CHEBI:17408"/>
        <dbReference type="ChEBI" id="CHEBI:18035"/>
        <dbReference type="ChEBI" id="CHEBI:28868"/>
    </reaction>
</comment>
<keyword evidence="7" id="KW-1185">Reference proteome</keyword>
<dbReference type="Proteomes" id="UP001295794">
    <property type="component" value="Unassembled WGS sequence"/>
</dbReference>
<comment type="similarity">
    <text evidence="2">Belongs to the AB hydrolase superfamily. Lipase family. Class 3 subfamily.</text>
</comment>
<dbReference type="Pfam" id="PF01764">
    <property type="entry name" value="Lipase_3"/>
    <property type="match status" value="1"/>
</dbReference>
<dbReference type="AlphaFoldDB" id="A0AAD2HH11"/>
<organism evidence="6 7">
    <name type="scientific">Mycena citricolor</name>
    <dbReference type="NCBI Taxonomy" id="2018698"/>
    <lineage>
        <taxon>Eukaryota</taxon>
        <taxon>Fungi</taxon>
        <taxon>Dikarya</taxon>
        <taxon>Basidiomycota</taxon>
        <taxon>Agaricomycotina</taxon>
        <taxon>Agaricomycetes</taxon>
        <taxon>Agaricomycetidae</taxon>
        <taxon>Agaricales</taxon>
        <taxon>Marasmiineae</taxon>
        <taxon>Mycenaceae</taxon>
        <taxon>Mycena</taxon>
    </lineage>
</organism>
<accession>A0AAD2HH11</accession>
<comment type="caution">
    <text evidence="6">The sequence shown here is derived from an EMBL/GenBank/DDBJ whole genome shotgun (WGS) entry which is preliminary data.</text>
</comment>
<dbReference type="Gene3D" id="3.40.50.1820">
    <property type="entry name" value="alpha/beta hydrolase"/>
    <property type="match status" value="1"/>
</dbReference>
<keyword evidence="1" id="KW-1015">Disulfide bond</keyword>
<sequence length="374" mass="42499">MGKLPVITLPKSMRKQYILTEEQAHMYAMEKLMNFRWISKILATYAPDNLSLKDVAPTEVSDYCSEIGQFAEVAYSAIPPEFIFGNLDALMQPAFPLENYTSLRGTQLVASFFGQTAHLQGYAAYRSETKQLILAFQGTNSAHQALYDIHALKHRHPSRHGKVHSGFWRLYKGAKQPALEALRKGLAQYEVEEVVVTGHSMGAAVSQLLLVDLLRDESLVPIGSIPIRVVVFGGPRSGTRSLVKFWVELVSERRKKHGPDSIVEYAVKMYNDGVPSLPPLAFGYRHFAQTPYYFVHERLYCVPEPLSEYALFRIDPAEDAAAKPPLHPRGGHNYYNGRDMERFARHIGYLDKAMKKEGDWRDRYREQVAKHKRA</sequence>
<evidence type="ECO:0000259" key="5">
    <source>
        <dbReference type="Pfam" id="PF01764"/>
    </source>
</evidence>
<evidence type="ECO:0000256" key="1">
    <source>
        <dbReference type="ARBA" id="ARBA00023157"/>
    </source>
</evidence>
<name>A0AAD2HH11_9AGAR</name>
<dbReference type="PANTHER" id="PTHR45856">
    <property type="entry name" value="ALPHA/BETA-HYDROLASES SUPERFAMILY PROTEIN"/>
    <property type="match status" value="1"/>
</dbReference>
<reference evidence="6" key="1">
    <citation type="submission" date="2023-11" db="EMBL/GenBank/DDBJ databases">
        <authorList>
            <person name="De Vega J J."/>
            <person name="De Vega J J."/>
        </authorList>
    </citation>
    <scope>NUCLEOTIDE SEQUENCE</scope>
</reference>
<evidence type="ECO:0000256" key="3">
    <source>
        <dbReference type="ARBA" id="ARBA00047591"/>
    </source>
</evidence>
<gene>
    <name evidence="6" type="ORF">MYCIT1_LOCUS22039</name>
</gene>
<dbReference type="GO" id="GO:0006629">
    <property type="term" value="P:lipid metabolic process"/>
    <property type="evidence" value="ECO:0007669"/>
    <property type="project" value="InterPro"/>
</dbReference>
<feature type="domain" description="Fungal lipase-type" evidence="5">
    <location>
        <begin position="134"/>
        <end position="280"/>
    </location>
</feature>
<dbReference type="InterPro" id="IPR051218">
    <property type="entry name" value="Sec_MonoDiacylglyc_Lipase"/>
</dbReference>
<evidence type="ECO:0000313" key="7">
    <source>
        <dbReference type="Proteomes" id="UP001295794"/>
    </source>
</evidence>
<dbReference type="SUPFAM" id="SSF53474">
    <property type="entry name" value="alpha/beta-Hydrolases"/>
    <property type="match status" value="1"/>
</dbReference>
<proteinExistence type="inferred from homology"/>
<dbReference type="CDD" id="cd00519">
    <property type="entry name" value="Lipase_3"/>
    <property type="match status" value="1"/>
</dbReference>
<dbReference type="EMBL" id="CAVNYO010000403">
    <property type="protein sequence ID" value="CAK5274743.1"/>
    <property type="molecule type" value="Genomic_DNA"/>
</dbReference>